<reference evidence="2" key="1">
    <citation type="submission" date="2020-05" db="EMBL/GenBank/DDBJ databases">
        <title>Frigoriglobus tundricola gen. nov., sp. nov., a psychrotolerant cellulolytic planctomycete of the family Gemmataceae with two divergent copies of 16S rRNA gene.</title>
        <authorList>
            <person name="Kulichevskaya I.S."/>
            <person name="Ivanova A.A."/>
            <person name="Naumoff D.G."/>
            <person name="Beletsky A.V."/>
            <person name="Rijpstra W.I.C."/>
            <person name="Sinninghe Damste J.S."/>
            <person name="Mardanov A.V."/>
            <person name="Ravin N.V."/>
            <person name="Dedysh S.N."/>
        </authorList>
    </citation>
    <scope>NUCLEOTIDE SEQUENCE [LARGE SCALE GENOMIC DNA]</scope>
    <source>
        <strain evidence="2">PL17</strain>
    </source>
</reference>
<evidence type="ECO:0000313" key="1">
    <source>
        <dbReference type="EMBL" id="QJW92857.1"/>
    </source>
</evidence>
<protein>
    <submittedName>
        <fullName evidence="1">Uncharacterized protein</fullName>
    </submittedName>
</protein>
<dbReference type="AlphaFoldDB" id="A0A6M5YFR5"/>
<name>A0A6M5YFR5_9BACT</name>
<organism evidence="1 2">
    <name type="scientific">Frigoriglobus tundricola</name>
    <dbReference type="NCBI Taxonomy" id="2774151"/>
    <lineage>
        <taxon>Bacteria</taxon>
        <taxon>Pseudomonadati</taxon>
        <taxon>Planctomycetota</taxon>
        <taxon>Planctomycetia</taxon>
        <taxon>Gemmatales</taxon>
        <taxon>Gemmataceae</taxon>
        <taxon>Frigoriglobus</taxon>
    </lineage>
</organism>
<accession>A0A6M5YFR5</accession>
<dbReference type="KEGG" id="ftj:FTUN_0354"/>
<gene>
    <name evidence="1" type="ORF">FTUN_0354</name>
</gene>
<dbReference type="EMBL" id="CP053452">
    <property type="protein sequence ID" value="QJW92857.1"/>
    <property type="molecule type" value="Genomic_DNA"/>
</dbReference>
<proteinExistence type="predicted"/>
<sequence>MFGNTLLIEPKKKNDLTCVCCNCKRSRTSEFEWEQHIARPGERLTHGICPACIHLLYPDIASLVCGE</sequence>
<evidence type="ECO:0000313" key="2">
    <source>
        <dbReference type="Proteomes" id="UP000503447"/>
    </source>
</evidence>
<dbReference type="Proteomes" id="UP000503447">
    <property type="component" value="Chromosome"/>
</dbReference>
<keyword evidence="2" id="KW-1185">Reference proteome</keyword>